<feature type="domain" description="DUF6968" evidence="1">
    <location>
        <begin position="13"/>
        <end position="107"/>
    </location>
</feature>
<evidence type="ECO:0000259" key="1">
    <source>
        <dbReference type="Pfam" id="PF22302"/>
    </source>
</evidence>
<dbReference type="Proteomes" id="UP000285569">
    <property type="component" value="Unassembled WGS sequence"/>
</dbReference>
<accession>A0ABX9M1K9</accession>
<protein>
    <recommendedName>
        <fullName evidence="1">DUF6968 domain-containing protein</fullName>
    </recommendedName>
</protein>
<reference evidence="2 3" key="2">
    <citation type="journal article" date="2020" name="Int. J. Syst. Evol. Microbiol.">
        <title>Leptospira yasudae sp. nov. and Leptospira stimsonii sp. nov., two new species of the pathogenic group isolated from environmental sources.</title>
        <authorList>
            <person name="Casanovas-Massana A."/>
            <person name="Hamond C."/>
            <person name="Santos L.A."/>
            <person name="de Oliveira D."/>
            <person name="Hacker K.P."/>
            <person name="Balassiano I."/>
            <person name="Costa F."/>
            <person name="Medeiros M.A."/>
            <person name="Reis M.G."/>
            <person name="Ko A.I."/>
            <person name="Wunder E.A."/>
        </authorList>
    </citation>
    <scope>NUCLEOTIDE SEQUENCE [LARGE SCALE GENOMIC DNA]</scope>
    <source>
        <strain evidence="2 3">B21</strain>
    </source>
</reference>
<comment type="caution">
    <text evidence="2">The sequence shown here is derived from an EMBL/GenBank/DDBJ whole genome shotgun (WGS) entry which is preliminary data.</text>
</comment>
<proteinExistence type="predicted"/>
<dbReference type="InterPro" id="IPR054241">
    <property type="entry name" value="DUF6968"/>
</dbReference>
<reference evidence="3" key="1">
    <citation type="submission" date="2018-05" db="EMBL/GenBank/DDBJ databases">
        <title>Leptospira yasudae sp. nov. and Leptospira stimsonii sp. nov., two pathogenic species of the genus Leptospira isolated from environmental sources.</title>
        <authorList>
            <person name="Casanovas-Massana A."/>
            <person name="Hamond C."/>
            <person name="Santos L.A."/>
            <person name="Hacker K.P."/>
            <person name="Balassiano I."/>
            <person name="Medeiros M.A."/>
            <person name="Reis M.G."/>
            <person name="Ko A.I."/>
            <person name="Wunder E.A."/>
        </authorList>
    </citation>
    <scope>NUCLEOTIDE SEQUENCE [LARGE SCALE GENOMIC DNA]</scope>
    <source>
        <strain evidence="3">B21</strain>
    </source>
</reference>
<evidence type="ECO:0000313" key="3">
    <source>
        <dbReference type="Proteomes" id="UP000285569"/>
    </source>
</evidence>
<organism evidence="2 3">
    <name type="scientific">Leptospira yasudae</name>
    <dbReference type="NCBI Taxonomy" id="2202201"/>
    <lineage>
        <taxon>Bacteria</taxon>
        <taxon>Pseudomonadati</taxon>
        <taxon>Spirochaetota</taxon>
        <taxon>Spirochaetia</taxon>
        <taxon>Leptospirales</taxon>
        <taxon>Leptospiraceae</taxon>
        <taxon>Leptospira</taxon>
    </lineage>
</organism>
<gene>
    <name evidence="2" type="ORF">DLM77_14710</name>
</gene>
<dbReference type="RefSeq" id="WP_118956777.1">
    <property type="nucleotide sequence ID" value="NZ_QHCR01000006.1"/>
</dbReference>
<evidence type="ECO:0000313" key="2">
    <source>
        <dbReference type="EMBL" id="RHX79187.1"/>
    </source>
</evidence>
<sequence>MKSKYKLEPIIAQRKIRIQFGKEKYEITIEIGKPRPHPEPDLDWYCPFQILGIPSEPITSKIFTSIGYDAVDAIHQALVCVGLFLSSYLQRKHPALKRLSPKDLGFPQITTLRRIRWEEILRKFRKKNFTIEWKTSSAKSESWI</sequence>
<name>A0ABX9M1K9_9LEPT</name>
<keyword evidence="3" id="KW-1185">Reference proteome</keyword>
<dbReference type="Pfam" id="PF22302">
    <property type="entry name" value="DUF6968"/>
    <property type="match status" value="1"/>
</dbReference>
<dbReference type="EMBL" id="QHCR01000006">
    <property type="protein sequence ID" value="RHX79187.1"/>
    <property type="molecule type" value="Genomic_DNA"/>
</dbReference>